<dbReference type="InterPro" id="IPR013114">
    <property type="entry name" value="FabA_FabZ"/>
</dbReference>
<dbReference type="AlphaFoldDB" id="M1L0F0"/>
<evidence type="ECO:0000313" key="2">
    <source>
        <dbReference type="EMBL" id="AGF34129.1"/>
    </source>
</evidence>
<dbReference type="CDD" id="cd00493">
    <property type="entry name" value="FabA_FabZ"/>
    <property type="match status" value="1"/>
</dbReference>
<accession>M1L0F0</accession>
<protein>
    <submittedName>
        <fullName evidence="2">FabZ beta-hydroxyacyl-(Acyl-carrier-protein) dehydratase FabZ</fullName>
    </submittedName>
</protein>
<dbReference type="PANTHER" id="PTHR30272:SF1">
    <property type="entry name" value="3-HYDROXYACYL-[ACYL-CARRIER-PROTEIN] DEHYDRATASE"/>
    <property type="match status" value="1"/>
</dbReference>
<dbReference type="EMBL" id="JX308285">
    <property type="protein sequence ID" value="AGF34129.1"/>
    <property type="molecule type" value="Genomic_DNA"/>
</dbReference>
<reference evidence="2" key="1">
    <citation type="journal article" date="2013" name="Appl. Environ. Microbiol.">
        <title>RubisCO Gene Clusters Found in a Metagenome Microarray from Acid Mine Drainage.</title>
        <authorList>
            <person name="Guo X."/>
            <person name="Yin H."/>
            <person name="Cong J."/>
            <person name="Dai Z."/>
            <person name="Liang Y."/>
            <person name="Liu X."/>
        </authorList>
    </citation>
    <scope>NUCLEOTIDE SEQUENCE</scope>
</reference>
<name>M1L0F0_9BACT</name>
<organism evidence="2">
    <name type="scientific">uncultured bacterium DX-7F-24</name>
    <dbReference type="NCBI Taxonomy" id="1292054"/>
    <lineage>
        <taxon>Bacteria</taxon>
        <taxon>environmental samples</taxon>
    </lineage>
</organism>
<dbReference type="PANTHER" id="PTHR30272">
    <property type="entry name" value="3-HYDROXYACYL-[ACYL-CARRIER-PROTEIN] DEHYDRATASE"/>
    <property type="match status" value="1"/>
</dbReference>
<dbReference type="Pfam" id="PF07977">
    <property type="entry name" value="FabA"/>
    <property type="match status" value="1"/>
</dbReference>
<proteinExistence type="predicted"/>
<sequence length="161" mass="18020">MMQRPLLRQTHPFRFLDEASLSDDPNGIVGRRLFHADEFYFPGHFPGDPIVPGVLLLEAMAQLSRAYLNARHGTIRHGYLAKVASASFHRIVRPGDCVQFRATLVGTEHEMAGESSGYYAFKCGAHIGRERVARAELLLHEARSPASDFRSDTERGGNDER</sequence>
<dbReference type="InterPro" id="IPR029069">
    <property type="entry name" value="HotDog_dom_sf"/>
</dbReference>
<evidence type="ECO:0000256" key="1">
    <source>
        <dbReference type="ARBA" id="ARBA00023239"/>
    </source>
</evidence>
<dbReference type="Gene3D" id="3.10.129.10">
    <property type="entry name" value="Hotdog Thioesterase"/>
    <property type="match status" value="1"/>
</dbReference>
<keyword evidence="1" id="KW-0456">Lyase</keyword>
<dbReference type="SUPFAM" id="SSF54637">
    <property type="entry name" value="Thioesterase/thiol ester dehydrase-isomerase"/>
    <property type="match status" value="1"/>
</dbReference>
<dbReference type="GO" id="GO:0016829">
    <property type="term" value="F:lyase activity"/>
    <property type="evidence" value="ECO:0007669"/>
    <property type="project" value="UniProtKB-KW"/>
</dbReference>